<feature type="compositionally biased region" description="Polar residues" evidence="1">
    <location>
        <begin position="1"/>
        <end position="10"/>
    </location>
</feature>
<reference evidence="2" key="1">
    <citation type="submission" date="2014-11" db="EMBL/GenBank/DDBJ databases">
        <authorList>
            <person name="Amaro Gonzalez C."/>
        </authorList>
    </citation>
    <scope>NUCLEOTIDE SEQUENCE</scope>
</reference>
<feature type="region of interest" description="Disordered" evidence="1">
    <location>
        <begin position="1"/>
        <end position="21"/>
    </location>
</feature>
<name>A0A0E9VMN6_ANGAN</name>
<dbReference type="EMBL" id="GBXM01030074">
    <property type="protein sequence ID" value="JAH78503.1"/>
    <property type="molecule type" value="Transcribed_RNA"/>
</dbReference>
<evidence type="ECO:0000256" key="1">
    <source>
        <dbReference type="SAM" id="MobiDB-lite"/>
    </source>
</evidence>
<organism evidence="2">
    <name type="scientific">Anguilla anguilla</name>
    <name type="common">European freshwater eel</name>
    <name type="synonym">Muraena anguilla</name>
    <dbReference type="NCBI Taxonomy" id="7936"/>
    <lineage>
        <taxon>Eukaryota</taxon>
        <taxon>Metazoa</taxon>
        <taxon>Chordata</taxon>
        <taxon>Craniata</taxon>
        <taxon>Vertebrata</taxon>
        <taxon>Euteleostomi</taxon>
        <taxon>Actinopterygii</taxon>
        <taxon>Neopterygii</taxon>
        <taxon>Teleostei</taxon>
        <taxon>Anguilliformes</taxon>
        <taxon>Anguillidae</taxon>
        <taxon>Anguilla</taxon>
    </lineage>
</organism>
<proteinExistence type="predicted"/>
<dbReference type="AlphaFoldDB" id="A0A0E9VMN6"/>
<evidence type="ECO:0000313" key="2">
    <source>
        <dbReference type="EMBL" id="JAH78503.1"/>
    </source>
</evidence>
<reference evidence="2" key="2">
    <citation type="journal article" date="2015" name="Fish Shellfish Immunol.">
        <title>Early steps in the European eel (Anguilla anguilla)-Vibrio vulnificus interaction in the gills: Role of the RtxA13 toxin.</title>
        <authorList>
            <person name="Callol A."/>
            <person name="Pajuelo D."/>
            <person name="Ebbesson L."/>
            <person name="Teles M."/>
            <person name="MacKenzie S."/>
            <person name="Amaro C."/>
        </authorList>
    </citation>
    <scope>NUCLEOTIDE SEQUENCE</scope>
</reference>
<protein>
    <submittedName>
        <fullName evidence="2">Uncharacterized protein</fullName>
    </submittedName>
</protein>
<accession>A0A0E9VMN6</accession>
<sequence length="36" mass="4010">MNNQKCSSDKNPIVKAETNKETEQNAGHYAFVVNSL</sequence>